<feature type="domain" description="NodB homology" evidence="3">
    <location>
        <begin position="96"/>
        <end position="290"/>
    </location>
</feature>
<dbReference type="PROSITE" id="PS51677">
    <property type="entry name" value="NODB"/>
    <property type="match status" value="1"/>
</dbReference>
<dbReference type="STRING" id="35752.SAMN05421541_106243"/>
<keyword evidence="2" id="KW-0732">Signal</keyword>
<dbReference type="InterPro" id="IPR002509">
    <property type="entry name" value="NODB_dom"/>
</dbReference>
<protein>
    <submittedName>
        <fullName evidence="4">Polysaccharide deacetylase</fullName>
    </submittedName>
</protein>
<evidence type="ECO:0000256" key="2">
    <source>
        <dbReference type="SAM" id="SignalP"/>
    </source>
</evidence>
<feature type="chain" id="PRO_5039339117" evidence="2">
    <location>
        <begin position="21"/>
        <end position="290"/>
    </location>
</feature>
<dbReference type="EMBL" id="FONV01000006">
    <property type="protein sequence ID" value="SFF12854.1"/>
    <property type="molecule type" value="Genomic_DNA"/>
</dbReference>
<feature type="region of interest" description="Disordered" evidence="1">
    <location>
        <begin position="29"/>
        <end position="53"/>
    </location>
</feature>
<dbReference type="PROSITE" id="PS51257">
    <property type="entry name" value="PROKAR_LIPOPROTEIN"/>
    <property type="match status" value="1"/>
</dbReference>
<evidence type="ECO:0000259" key="3">
    <source>
        <dbReference type="PROSITE" id="PS51677"/>
    </source>
</evidence>
<dbReference type="InterPro" id="IPR050248">
    <property type="entry name" value="Polysacc_deacetylase_ArnD"/>
</dbReference>
<accession>A0A1I2G551</accession>
<dbReference type="AlphaFoldDB" id="A0A1I2G551"/>
<feature type="signal peptide" evidence="2">
    <location>
        <begin position="1"/>
        <end position="20"/>
    </location>
</feature>
<dbReference type="SUPFAM" id="SSF88713">
    <property type="entry name" value="Glycoside hydrolase/deacetylase"/>
    <property type="match status" value="1"/>
</dbReference>
<proteinExistence type="predicted"/>
<dbReference type="InterPro" id="IPR011330">
    <property type="entry name" value="Glyco_hydro/deAcase_b/a-brl"/>
</dbReference>
<dbReference type="CDD" id="cd10917">
    <property type="entry name" value="CE4_NodB_like_6s_7s"/>
    <property type="match status" value="1"/>
</dbReference>
<gene>
    <name evidence="4" type="ORF">SAMN05421541_106243</name>
</gene>
<organism evidence="4 5">
    <name type="scientific">Actinoplanes philippinensis</name>
    <dbReference type="NCBI Taxonomy" id="35752"/>
    <lineage>
        <taxon>Bacteria</taxon>
        <taxon>Bacillati</taxon>
        <taxon>Actinomycetota</taxon>
        <taxon>Actinomycetes</taxon>
        <taxon>Micromonosporales</taxon>
        <taxon>Micromonosporaceae</taxon>
        <taxon>Actinoplanes</taxon>
    </lineage>
</organism>
<evidence type="ECO:0000256" key="1">
    <source>
        <dbReference type="SAM" id="MobiDB-lite"/>
    </source>
</evidence>
<dbReference type="PANTHER" id="PTHR10587:SF134">
    <property type="entry name" value="SECRETED PROTEIN"/>
    <property type="match status" value="1"/>
</dbReference>
<dbReference type="Proteomes" id="UP000199645">
    <property type="component" value="Unassembled WGS sequence"/>
</dbReference>
<dbReference type="RefSeq" id="WP_239143449.1">
    <property type="nucleotide sequence ID" value="NZ_BOMT01000023.1"/>
</dbReference>
<evidence type="ECO:0000313" key="4">
    <source>
        <dbReference type="EMBL" id="SFF12854.1"/>
    </source>
</evidence>
<dbReference type="PANTHER" id="PTHR10587">
    <property type="entry name" value="GLYCOSYL TRANSFERASE-RELATED"/>
    <property type="match status" value="1"/>
</dbReference>
<dbReference type="Pfam" id="PF01522">
    <property type="entry name" value="Polysacc_deac_1"/>
    <property type="match status" value="1"/>
</dbReference>
<reference evidence="4 5" key="1">
    <citation type="submission" date="2016-10" db="EMBL/GenBank/DDBJ databases">
        <authorList>
            <person name="de Groot N.N."/>
        </authorList>
    </citation>
    <scope>NUCLEOTIDE SEQUENCE [LARGE SCALE GENOMIC DNA]</scope>
    <source>
        <strain evidence="4 5">DSM 43019</strain>
    </source>
</reference>
<keyword evidence="5" id="KW-1185">Reference proteome</keyword>
<dbReference type="Gene3D" id="3.20.20.370">
    <property type="entry name" value="Glycoside hydrolase/deacetylase"/>
    <property type="match status" value="1"/>
</dbReference>
<evidence type="ECO:0000313" key="5">
    <source>
        <dbReference type="Proteomes" id="UP000199645"/>
    </source>
</evidence>
<dbReference type="GO" id="GO:0016810">
    <property type="term" value="F:hydrolase activity, acting on carbon-nitrogen (but not peptide) bonds"/>
    <property type="evidence" value="ECO:0007669"/>
    <property type="project" value="InterPro"/>
</dbReference>
<name>A0A1I2G551_9ACTN</name>
<dbReference type="GO" id="GO:0005975">
    <property type="term" value="P:carbohydrate metabolic process"/>
    <property type="evidence" value="ECO:0007669"/>
    <property type="project" value="InterPro"/>
</dbReference>
<sequence length="290" mass="30635">MRYAKIVQVMTAAATVVALAACTANPAPVTSASPAAPSGTPAASPAPAGPDPAAALSARRARYGIPDFAPAPPPQPIALPGGDAVEYLHRIPTDQKVAFLTIDDGYLKLPEGQELVAAAGVPVTLFLTTDAVRDDPGYFRPMIDAGAVVEAHTVTHTGLRGKSYEFQKREICDSADELATWFVRRPTLFRPPYGEKDATTLRAAKDCGMTAAFMWTETVHKGKVRYQVGKPVKPGDILLMHFREAFRDDFVGALKAIHKAGLTPALLEDYMPAAGQPPASAGPPSAGPRP</sequence>